<evidence type="ECO:0000313" key="1">
    <source>
        <dbReference type="EMBL" id="KAK7277003.1"/>
    </source>
</evidence>
<dbReference type="AlphaFoldDB" id="A0AAN9FQC4"/>
<protein>
    <submittedName>
        <fullName evidence="1">Uncharacterized protein</fullName>
    </submittedName>
</protein>
<gene>
    <name evidence="1" type="ORF">RIF29_18152</name>
</gene>
<reference evidence="1 2" key="1">
    <citation type="submission" date="2024-01" db="EMBL/GenBank/DDBJ databases">
        <title>The genomes of 5 underutilized Papilionoideae crops provide insights into root nodulation and disease resistanc.</title>
        <authorList>
            <person name="Yuan L."/>
        </authorList>
    </citation>
    <scope>NUCLEOTIDE SEQUENCE [LARGE SCALE GENOMIC DNA]</scope>
    <source>
        <strain evidence="1">ZHUSHIDOU_FW_LH</strain>
        <tissue evidence="1">Leaf</tissue>
    </source>
</reference>
<organism evidence="1 2">
    <name type="scientific">Crotalaria pallida</name>
    <name type="common">Smooth rattlebox</name>
    <name type="synonym">Crotalaria striata</name>
    <dbReference type="NCBI Taxonomy" id="3830"/>
    <lineage>
        <taxon>Eukaryota</taxon>
        <taxon>Viridiplantae</taxon>
        <taxon>Streptophyta</taxon>
        <taxon>Embryophyta</taxon>
        <taxon>Tracheophyta</taxon>
        <taxon>Spermatophyta</taxon>
        <taxon>Magnoliopsida</taxon>
        <taxon>eudicotyledons</taxon>
        <taxon>Gunneridae</taxon>
        <taxon>Pentapetalae</taxon>
        <taxon>rosids</taxon>
        <taxon>fabids</taxon>
        <taxon>Fabales</taxon>
        <taxon>Fabaceae</taxon>
        <taxon>Papilionoideae</taxon>
        <taxon>50 kb inversion clade</taxon>
        <taxon>genistoids sensu lato</taxon>
        <taxon>core genistoids</taxon>
        <taxon>Crotalarieae</taxon>
        <taxon>Crotalaria</taxon>
    </lineage>
</organism>
<accession>A0AAN9FQC4</accession>
<dbReference type="Proteomes" id="UP001372338">
    <property type="component" value="Unassembled WGS sequence"/>
</dbReference>
<name>A0AAN9FQC4_CROPI</name>
<dbReference type="EMBL" id="JAYWIO010000003">
    <property type="protein sequence ID" value="KAK7277003.1"/>
    <property type="molecule type" value="Genomic_DNA"/>
</dbReference>
<keyword evidence="2" id="KW-1185">Reference proteome</keyword>
<sequence>MCLSRSGKFTISYSHTLHISNPNWNTQPPPSDLTVTADSLSLRSLPDLATSQPPPSTAESLSPRFCASFPPFSLHSRSKSSSFFSHSPSKPTAVAARRRCSPWLSKPPTTVAFFLAIAVAIEAANRRSRRRSSISLQIKAHPKKGLSQTLVSLRPFSLTKKGNKITLSPWIAFNPVCIEIMDISQPRYV</sequence>
<comment type="caution">
    <text evidence="1">The sequence shown here is derived from an EMBL/GenBank/DDBJ whole genome shotgun (WGS) entry which is preliminary data.</text>
</comment>
<proteinExistence type="predicted"/>
<evidence type="ECO:0000313" key="2">
    <source>
        <dbReference type="Proteomes" id="UP001372338"/>
    </source>
</evidence>